<dbReference type="Gene3D" id="3.60.130.10">
    <property type="entry name" value="Clavaminate synthase-like"/>
    <property type="match status" value="1"/>
</dbReference>
<dbReference type="SUPFAM" id="SSF51197">
    <property type="entry name" value="Clavaminate synthase-like"/>
    <property type="match status" value="1"/>
</dbReference>
<dbReference type="EMBL" id="AAUW01000021">
    <property type="protein sequence ID" value="EAV41425.1"/>
    <property type="molecule type" value="Genomic_DNA"/>
</dbReference>
<dbReference type="AlphaFoldDB" id="A0P0W1"/>
<dbReference type="OrthoDB" id="7346227at2"/>
<dbReference type="PANTHER" id="PTHR30468:SF1">
    <property type="entry name" value="ALPHA-KETOGLUTARATE-DEPENDENT SULFONATE DIOXYGENASE"/>
    <property type="match status" value="1"/>
</dbReference>
<dbReference type="GO" id="GO:0005737">
    <property type="term" value="C:cytoplasm"/>
    <property type="evidence" value="ECO:0007669"/>
    <property type="project" value="TreeGrafter"/>
</dbReference>
<feature type="domain" description="TauD/TfdA-like" evidence="7">
    <location>
        <begin position="17"/>
        <end position="247"/>
    </location>
</feature>
<evidence type="ECO:0000259" key="7">
    <source>
        <dbReference type="Pfam" id="PF02668"/>
    </source>
</evidence>
<evidence type="ECO:0000256" key="6">
    <source>
        <dbReference type="SAM" id="MobiDB-lite"/>
    </source>
</evidence>
<dbReference type="InterPro" id="IPR042098">
    <property type="entry name" value="TauD-like_sf"/>
</dbReference>
<proteinExistence type="inferred from homology"/>
<dbReference type="Proteomes" id="UP000004848">
    <property type="component" value="Unassembled WGS sequence"/>
</dbReference>
<comment type="caution">
    <text evidence="8">The sequence shown here is derived from an EMBL/GenBank/DDBJ whole genome shotgun (WGS) entry which is preliminary data.</text>
</comment>
<dbReference type="RefSeq" id="WP_006938709.1">
    <property type="nucleotide sequence ID" value="NZ_AAUW01000021.1"/>
</dbReference>
<keyword evidence="2" id="KW-0479">Metal-binding</keyword>
<accession>A0P0W1</accession>
<dbReference type="InterPro" id="IPR051323">
    <property type="entry name" value="AtsK-like"/>
</dbReference>
<keyword evidence="3" id="KW-0223">Dioxygenase</keyword>
<organism evidence="8 9">
    <name type="scientific">Roseibium aggregatum (strain ATCC 25650 / DSM 13394 / JCM 20685 / NBRC 16684 / NCIMB 2208 / IAM 12614 / B1)</name>
    <name type="common">Stappia aggregata</name>
    <dbReference type="NCBI Taxonomy" id="384765"/>
    <lineage>
        <taxon>Bacteria</taxon>
        <taxon>Pseudomonadati</taxon>
        <taxon>Pseudomonadota</taxon>
        <taxon>Alphaproteobacteria</taxon>
        <taxon>Hyphomicrobiales</taxon>
        <taxon>Stappiaceae</taxon>
        <taxon>Roseibium</taxon>
    </lineage>
</organism>
<dbReference type="GeneID" id="68849114"/>
<evidence type="ECO:0000256" key="2">
    <source>
        <dbReference type="ARBA" id="ARBA00022723"/>
    </source>
</evidence>
<dbReference type="Pfam" id="PF02668">
    <property type="entry name" value="TauD"/>
    <property type="match status" value="1"/>
</dbReference>
<evidence type="ECO:0000256" key="5">
    <source>
        <dbReference type="ARBA" id="ARBA00023004"/>
    </source>
</evidence>
<keyword evidence="4" id="KW-0560">Oxidoreductase</keyword>
<reference evidence="8 9" key="1">
    <citation type="submission" date="2006-05" db="EMBL/GenBank/DDBJ databases">
        <authorList>
            <person name="King G."/>
            <person name="Ferriera S."/>
            <person name="Johnson J."/>
            <person name="Kravitz S."/>
            <person name="Beeson K."/>
            <person name="Sutton G."/>
            <person name="Rogers Y.-H."/>
            <person name="Friedman R."/>
            <person name="Frazier M."/>
            <person name="Venter J.C."/>
        </authorList>
    </citation>
    <scope>NUCLEOTIDE SEQUENCE [LARGE SCALE GENOMIC DNA]</scope>
    <source>
        <strain evidence="9">ATCC 25650 / DSM 13394 / JCM 20685 / NBRC 16684 / NCIMB 2208 / IAM 12614 / B1</strain>
    </source>
</reference>
<evidence type="ECO:0000313" key="9">
    <source>
        <dbReference type="Proteomes" id="UP000004848"/>
    </source>
</evidence>
<sequence length="280" mass="31445">MNYFVKTVVVADQATSLIDIIVDQLNQGIGVLIIRNVHLQVHHLERLAHALGTPVELKSFHANGSNVVLDLKSHGEDGQLSDLYRFGRSWHTDYTTTSITGGYTALYCLDAPEVGGGTKFISLDTRELPESARSLIEKFCGRNPCEVDVEHSNPKADKTMKSAMHPLFRKGMKGEGCYISLGSFAYSRALIENQGFIRNMYNVLEQEGKSHVAECSRNQLIVWNNAYVAHKAMPYNSEQYRRHMLRIATWGTRPLRSSPLPWRAESNGPNNDPDPHISDF</sequence>
<evidence type="ECO:0000256" key="4">
    <source>
        <dbReference type="ARBA" id="ARBA00023002"/>
    </source>
</evidence>
<gene>
    <name evidence="8" type="ORF">SIAM614_01504</name>
</gene>
<feature type="region of interest" description="Disordered" evidence="6">
    <location>
        <begin position="259"/>
        <end position="280"/>
    </location>
</feature>
<name>A0P0W1_ROSAI</name>
<dbReference type="InterPro" id="IPR003819">
    <property type="entry name" value="TauD/TfdA-like"/>
</dbReference>
<evidence type="ECO:0000256" key="3">
    <source>
        <dbReference type="ARBA" id="ARBA00022964"/>
    </source>
</evidence>
<keyword evidence="5" id="KW-0408">Iron</keyword>
<dbReference type="GO" id="GO:0006790">
    <property type="term" value="P:sulfur compound metabolic process"/>
    <property type="evidence" value="ECO:0007669"/>
    <property type="project" value="TreeGrafter"/>
</dbReference>
<dbReference type="GO" id="GO:0000908">
    <property type="term" value="F:taurine dioxygenase activity"/>
    <property type="evidence" value="ECO:0007669"/>
    <property type="project" value="TreeGrafter"/>
</dbReference>
<comment type="similarity">
    <text evidence="1">Belongs to the TfdA dioxygenase family.</text>
</comment>
<protein>
    <recommendedName>
        <fullName evidence="7">TauD/TfdA-like domain-containing protein</fullName>
    </recommendedName>
</protein>
<evidence type="ECO:0000256" key="1">
    <source>
        <dbReference type="ARBA" id="ARBA00005896"/>
    </source>
</evidence>
<evidence type="ECO:0000313" key="8">
    <source>
        <dbReference type="EMBL" id="EAV41425.1"/>
    </source>
</evidence>
<dbReference type="GO" id="GO:0046872">
    <property type="term" value="F:metal ion binding"/>
    <property type="evidence" value="ECO:0007669"/>
    <property type="project" value="UniProtKB-KW"/>
</dbReference>
<dbReference type="PANTHER" id="PTHR30468">
    <property type="entry name" value="ALPHA-KETOGLUTARATE-DEPENDENT SULFONATE DIOXYGENASE"/>
    <property type="match status" value="1"/>
</dbReference>